<evidence type="ECO:0000313" key="1">
    <source>
        <dbReference type="EMBL" id="SAL56088.1"/>
    </source>
</evidence>
<protein>
    <submittedName>
        <fullName evidence="1">Uncharacterized protein</fullName>
    </submittedName>
</protein>
<dbReference type="AlphaFoldDB" id="A0A158IHN1"/>
<accession>A0A158IHN1</accession>
<evidence type="ECO:0000313" key="2">
    <source>
        <dbReference type="Proteomes" id="UP000054893"/>
    </source>
</evidence>
<gene>
    <name evidence="1" type="ORF">AWB64_06206</name>
</gene>
<proteinExistence type="predicted"/>
<dbReference type="EMBL" id="FCOC02000050">
    <property type="protein sequence ID" value="SAL56088.1"/>
    <property type="molecule type" value="Genomic_DNA"/>
</dbReference>
<organism evidence="1 2">
    <name type="scientific">Caballeronia sordidicola</name>
    <name type="common">Burkholderia sordidicola</name>
    <dbReference type="NCBI Taxonomy" id="196367"/>
    <lineage>
        <taxon>Bacteria</taxon>
        <taxon>Pseudomonadati</taxon>
        <taxon>Pseudomonadota</taxon>
        <taxon>Betaproteobacteria</taxon>
        <taxon>Burkholderiales</taxon>
        <taxon>Burkholderiaceae</taxon>
        <taxon>Caballeronia</taxon>
    </lineage>
</organism>
<sequence length="90" mass="10372">MYRFVDAEFAPRQEGDTLVVPVFEYVPVTEMRLMLKEEIHIISTLVEEETVHKAELQRQDVIVERRVGATKQWNTEVASEPGARAKRVSS</sequence>
<name>A0A158IHN1_CABSO</name>
<dbReference type="Proteomes" id="UP000054893">
    <property type="component" value="Unassembled WGS sequence"/>
</dbReference>
<reference evidence="1 2" key="1">
    <citation type="submission" date="2016-01" db="EMBL/GenBank/DDBJ databases">
        <authorList>
            <person name="Oliw E.H."/>
        </authorList>
    </citation>
    <scope>NUCLEOTIDE SEQUENCE [LARGE SCALE GENOMIC DNA]</scope>
    <source>
        <strain evidence="1">LMG 22029</strain>
    </source>
</reference>